<sequence>MKIEQSALKKIESKGEKYSPGNLRPIILPMELIIEILSRVAVKDLLRFKCVSKEWKLLIEDRYFVEKHLYHSPCGTFPVVEQPPFTSLQSYNGLILEKHNVSKEFRIRNPATGQVFYVPKPHKRIRELRFGFAPTSGFYKLASIYDSNVTGNGYGGVEILVLGTEDKPSWKHVDSIHLQSLDKNDRLRACLVEGVVHIAKISLIQSRDHEVMSFDLDTESFQGHKLVP</sequence>
<gene>
    <name evidence="2" type="ORF">Tsubulata_044167</name>
</gene>
<feature type="non-terminal residue" evidence="2">
    <location>
        <position position="228"/>
    </location>
</feature>
<dbReference type="PROSITE" id="PS50181">
    <property type="entry name" value="FBOX"/>
    <property type="match status" value="1"/>
</dbReference>
<reference evidence="2" key="2">
    <citation type="journal article" date="2023" name="Plants (Basel)">
        <title>Annotation of the Turnera subulata (Passifloraceae) Draft Genome Reveals the S-Locus Evolved after the Divergence of Turneroideae from Passifloroideae in a Stepwise Manner.</title>
        <authorList>
            <person name="Henning P.M."/>
            <person name="Roalson E.H."/>
            <person name="Mir W."/>
            <person name="McCubbin A.G."/>
            <person name="Shore J.S."/>
        </authorList>
    </citation>
    <scope>NUCLEOTIDE SEQUENCE</scope>
    <source>
        <strain evidence="2">F60SS</strain>
    </source>
</reference>
<dbReference type="Proteomes" id="UP001141552">
    <property type="component" value="Unassembled WGS sequence"/>
</dbReference>
<dbReference type="CDD" id="cd22157">
    <property type="entry name" value="F-box_AtFBW1-like"/>
    <property type="match status" value="1"/>
</dbReference>
<reference evidence="2" key="1">
    <citation type="submission" date="2022-02" db="EMBL/GenBank/DDBJ databases">
        <authorList>
            <person name="Henning P.M."/>
            <person name="McCubbin A.G."/>
            <person name="Shore J.S."/>
        </authorList>
    </citation>
    <scope>NUCLEOTIDE SEQUENCE</scope>
    <source>
        <strain evidence="2">F60SS</strain>
        <tissue evidence="2">Leaves</tissue>
    </source>
</reference>
<dbReference type="PANTHER" id="PTHR31111:SF125">
    <property type="entry name" value="F-BOX PROTEIN CPR30-LIKE"/>
    <property type="match status" value="1"/>
</dbReference>
<name>A0A9Q0FUV0_9ROSI</name>
<comment type="caution">
    <text evidence="2">The sequence shown here is derived from an EMBL/GenBank/DDBJ whole genome shotgun (WGS) entry which is preliminary data.</text>
</comment>
<dbReference type="SUPFAM" id="SSF81383">
    <property type="entry name" value="F-box domain"/>
    <property type="match status" value="1"/>
</dbReference>
<accession>A0A9Q0FUV0</accession>
<dbReference type="Pfam" id="PF08268">
    <property type="entry name" value="FBA_3"/>
    <property type="match status" value="1"/>
</dbReference>
<dbReference type="SMART" id="SM00256">
    <property type="entry name" value="FBOX"/>
    <property type="match status" value="1"/>
</dbReference>
<dbReference type="Gene3D" id="1.20.1280.50">
    <property type="match status" value="1"/>
</dbReference>
<dbReference type="PANTHER" id="PTHR31111">
    <property type="entry name" value="BNAA05G37150D PROTEIN-RELATED"/>
    <property type="match status" value="1"/>
</dbReference>
<evidence type="ECO:0000313" key="3">
    <source>
        <dbReference type="Proteomes" id="UP001141552"/>
    </source>
</evidence>
<evidence type="ECO:0000313" key="2">
    <source>
        <dbReference type="EMBL" id="KAJ4838309.1"/>
    </source>
</evidence>
<dbReference type="InterPro" id="IPR036047">
    <property type="entry name" value="F-box-like_dom_sf"/>
</dbReference>
<organism evidence="2 3">
    <name type="scientific">Turnera subulata</name>
    <dbReference type="NCBI Taxonomy" id="218843"/>
    <lineage>
        <taxon>Eukaryota</taxon>
        <taxon>Viridiplantae</taxon>
        <taxon>Streptophyta</taxon>
        <taxon>Embryophyta</taxon>
        <taxon>Tracheophyta</taxon>
        <taxon>Spermatophyta</taxon>
        <taxon>Magnoliopsida</taxon>
        <taxon>eudicotyledons</taxon>
        <taxon>Gunneridae</taxon>
        <taxon>Pentapetalae</taxon>
        <taxon>rosids</taxon>
        <taxon>fabids</taxon>
        <taxon>Malpighiales</taxon>
        <taxon>Passifloraceae</taxon>
        <taxon>Turnera</taxon>
    </lineage>
</organism>
<evidence type="ECO:0000259" key="1">
    <source>
        <dbReference type="PROSITE" id="PS50181"/>
    </source>
</evidence>
<dbReference type="EMBL" id="JAKUCV010003590">
    <property type="protein sequence ID" value="KAJ4838309.1"/>
    <property type="molecule type" value="Genomic_DNA"/>
</dbReference>
<proteinExistence type="predicted"/>
<dbReference type="Pfam" id="PF00646">
    <property type="entry name" value="F-box"/>
    <property type="match status" value="1"/>
</dbReference>
<protein>
    <recommendedName>
        <fullName evidence="1">F-box domain-containing protein</fullName>
    </recommendedName>
</protein>
<dbReference type="InterPro" id="IPR001810">
    <property type="entry name" value="F-box_dom"/>
</dbReference>
<dbReference type="OrthoDB" id="906973at2759"/>
<keyword evidence="3" id="KW-1185">Reference proteome</keyword>
<feature type="domain" description="F-box" evidence="1">
    <location>
        <begin position="22"/>
        <end position="68"/>
    </location>
</feature>
<dbReference type="InterPro" id="IPR013187">
    <property type="entry name" value="F-box-assoc_dom_typ3"/>
</dbReference>
<dbReference type="AlphaFoldDB" id="A0A9Q0FUV0"/>